<evidence type="ECO:0000256" key="1">
    <source>
        <dbReference type="SAM" id="SignalP"/>
    </source>
</evidence>
<evidence type="ECO:0000313" key="3">
    <source>
        <dbReference type="EMBL" id="UYW02442.1"/>
    </source>
</evidence>
<reference evidence="3" key="1">
    <citation type="submission" date="2021-08" db="EMBL/GenBank/DDBJ databases">
        <title>Flavobacterium sp. strain CC-SYL302.</title>
        <authorList>
            <person name="Lin S.-Y."/>
            <person name="Lee T.-H."/>
            <person name="Young C.-C."/>
        </authorList>
    </citation>
    <scope>NUCLEOTIDE SEQUENCE</scope>
    <source>
        <strain evidence="3">CC-SYL302</strain>
    </source>
</reference>
<dbReference type="EMBL" id="CP081495">
    <property type="protein sequence ID" value="UYW02442.1"/>
    <property type="molecule type" value="Genomic_DNA"/>
</dbReference>
<keyword evidence="4" id="KW-1185">Reference proteome</keyword>
<feature type="domain" description="Putative auto-transporter adhesin head GIN" evidence="2">
    <location>
        <begin position="40"/>
        <end position="222"/>
    </location>
</feature>
<dbReference type="Proteomes" id="UP001163328">
    <property type="component" value="Chromosome"/>
</dbReference>
<dbReference type="PANTHER" id="PTHR39200:SF1">
    <property type="entry name" value="AUTO-TRANSPORTER ADHESIN HEAD GIN DOMAIN-CONTAINING PROTEIN-RELATED"/>
    <property type="match status" value="1"/>
</dbReference>
<sequence length="238" mass="24843">MNKIAVLICLFISISTSAIAQKKINGNGQVQTETRKTNAYESIKLIGSSNVTLVHGTVGELTVTAESNILNYLETYVENNELVIRLKPNHNFNTTKGVQVVVPAQKISQVTLTGSGKIATKNTTLQAKKINLSLSGSGDMELAIEAEAVQAQVNGSGDMALNGKTQDLNAAVKGSGDIDASKLKAATAKLEVFGSGDIKAQANNEVNAAIIGSGDIHVTGKPQKVNQNVKGSGSVVVK</sequence>
<gene>
    <name evidence="3" type="ORF">K5I29_06000</name>
</gene>
<proteinExistence type="predicted"/>
<feature type="chain" id="PRO_5046133093" evidence="1">
    <location>
        <begin position="21"/>
        <end position="238"/>
    </location>
</feature>
<protein>
    <submittedName>
        <fullName evidence="3">DUF2807 domain-containing protein</fullName>
    </submittedName>
</protein>
<accession>A0ABY6M3G8</accession>
<dbReference type="Gene3D" id="2.160.20.120">
    <property type="match status" value="1"/>
</dbReference>
<dbReference type="PANTHER" id="PTHR39200">
    <property type="entry name" value="HYPOTHETICAL EXPORTED PROTEIN"/>
    <property type="match status" value="1"/>
</dbReference>
<evidence type="ECO:0000313" key="4">
    <source>
        <dbReference type="Proteomes" id="UP001163328"/>
    </source>
</evidence>
<organism evidence="3 4">
    <name type="scientific">Flavobacterium agricola</name>
    <dbReference type="NCBI Taxonomy" id="2870839"/>
    <lineage>
        <taxon>Bacteria</taxon>
        <taxon>Pseudomonadati</taxon>
        <taxon>Bacteroidota</taxon>
        <taxon>Flavobacteriia</taxon>
        <taxon>Flavobacteriales</taxon>
        <taxon>Flavobacteriaceae</taxon>
        <taxon>Flavobacterium</taxon>
    </lineage>
</organism>
<dbReference type="RefSeq" id="WP_264434997.1">
    <property type="nucleotide sequence ID" value="NZ_CP081495.1"/>
</dbReference>
<dbReference type="InterPro" id="IPR021255">
    <property type="entry name" value="DUF2807"/>
</dbReference>
<dbReference type="Pfam" id="PF10988">
    <property type="entry name" value="DUF2807"/>
    <property type="match status" value="1"/>
</dbReference>
<name>A0ABY6M3G8_9FLAO</name>
<feature type="signal peptide" evidence="1">
    <location>
        <begin position="1"/>
        <end position="20"/>
    </location>
</feature>
<evidence type="ECO:0000259" key="2">
    <source>
        <dbReference type="Pfam" id="PF10988"/>
    </source>
</evidence>
<keyword evidence="1" id="KW-0732">Signal</keyword>